<gene>
    <name evidence="2" type="ORF">ACFPOF_12330</name>
</gene>
<dbReference type="InterPro" id="IPR030662">
    <property type="entry name" value="DPH6/MJ0570"/>
</dbReference>
<evidence type="ECO:0000259" key="1">
    <source>
        <dbReference type="Pfam" id="PF01902"/>
    </source>
</evidence>
<organism evidence="2 3">
    <name type="scientific">Cohnella soli</name>
    <dbReference type="NCBI Taxonomy" id="425005"/>
    <lineage>
        <taxon>Bacteria</taxon>
        <taxon>Bacillati</taxon>
        <taxon>Bacillota</taxon>
        <taxon>Bacilli</taxon>
        <taxon>Bacillales</taxon>
        <taxon>Paenibacillaceae</taxon>
        <taxon>Cohnella</taxon>
    </lineage>
</organism>
<proteinExistence type="predicted"/>
<dbReference type="EMBL" id="JBHSMI010000023">
    <property type="protein sequence ID" value="MFC5403521.1"/>
    <property type="molecule type" value="Genomic_DNA"/>
</dbReference>
<dbReference type="Gene3D" id="3.40.50.620">
    <property type="entry name" value="HUPs"/>
    <property type="match status" value="1"/>
</dbReference>
<reference evidence="3" key="1">
    <citation type="journal article" date="2019" name="Int. J. Syst. Evol. Microbiol.">
        <title>The Global Catalogue of Microorganisms (GCM) 10K type strain sequencing project: providing services to taxonomists for standard genome sequencing and annotation.</title>
        <authorList>
            <consortium name="The Broad Institute Genomics Platform"/>
            <consortium name="The Broad Institute Genome Sequencing Center for Infectious Disease"/>
            <person name="Wu L."/>
            <person name="Ma J."/>
        </authorList>
    </citation>
    <scope>NUCLEOTIDE SEQUENCE [LARGE SCALE GENOMIC DNA]</scope>
    <source>
        <strain evidence="3">CGMCC 1.18575</strain>
    </source>
</reference>
<dbReference type="CDD" id="cd01994">
    <property type="entry name" value="AANH_PF0828-like"/>
    <property type="match status" value="1"/>
</dbReference>
<dbReference type="SUPFAM" id="SSF52402">
    <property type="entry name" value="Adenine nucleotide alpha hydrolases-like"/>
    <property type="match status" value="1"/>
</dbReference>
<accession>A0ABW0HQX5</accession>
<name>A0ABW0HQX5_9BACL</name>
<protein>
    <recommendedName>
        <fullName evidence="1">Diphthamide synthase domain-containing protein</fullName>
    </recommendedName>
</protein>
<dbReference type="InterPro" id="IPR002761">
    <property type="entry name" value="Diphthami_syn_dom"/>
</dbReference>
<sequence>MAPKKVALSWSGGKDSCMAMDKLARKGYEIACLVTTVPKEIGRTFGHGERTEAIMAQANALGIPVAFIACTFDTYTADYEARLKELATEFGFDAIAFGDLFLQEHRDWGMGVAEAVGIEALYPLWMAPGDTLAALRTFVDSGYRAIVIRTSDRVFAESWLGRELGVSFYEDISSLGPAVCPMGEGGEYHTFVYDGPLFRRPVQFSKGAVVQLETTKRLEIVLG</sequence>
<keyword evidence="3" id="KW-1185">Reference proteome</keyword>
<dbReference type="Proteomes" id="UP001596113">
    <property type="component" value="Unassembled WGS sequence"/>
</dbReference>
<comment type="caution">
    <text evidence="2">The sequence shown here is derived from an EMBL/GenBank/DDBJ whole genome shotgun (WGS) entry which is preliminary data.</text>
</comment>
<evidence type="ECO:0000313" key="3">
    <source>
        <dbReference type="Proteomes" id="UP001596113"/>
    </source>
</evidence>
<feature type="domain" description="Diphthamide synthase" evidence="1">
    <location>
        <begin position="5"/>
        <end position="206"/>
    </location>
</feature>
<dbReference type="Gene3D" id="3.90.1490.10">
    <property type="entry name" value="putative n-type atp pyrophosphatase, domain 2"/>
    <property type="match status" value="1"/>
</dbReference>
<dbReference type="PANTHER" id="PTHR12196">
    <property type="entry name" value="DOMAIN OF UNKNOWN FUNCTION 71 DUF71 -CONTAINING PROTEIN"/>
    <property type="match status" value="1"/>
</dbReference>
<dbReference type="Pfam" id="PF01902">
    <property type="entry name" value="Diphthami_syn_2"/>
    <property type="match status" value="1"/>
</dbReference>
<evidence type="ECO:0000313" key="2">
    <source>
        <dbReference type="EMBL" id="MFC5403521.1"/>
    </source>
</evidence>
<dbReference type="RefSeq" id="WP_378132944.1">
    <property type="nucleotide sequence ID" value="NZ_JBHSMI010000023.1"/>
</dbReference>
<dbReference type="PANTHER" id="PTHR12196:SF2">
    <property type="entry name" value="DIPHTHINE--AMMONIA LIGASE"/>
    <property type="match status" value="1"/>
</dbReference>
<dbReference type="InterPro" id="IPR014729">
    <property type="entry name" value="Rossmann-like_a/b/a_fold"/>
</dbReference>